<proteinExistence type="predicted"/>
<feature type="compositionally biased region" description="Basic residues" evidence="1">
    <location>
        <begin position="155"/>
        <end position="166"/>
    </location>
</feature>
<dbReference type="EMBL" id="JAWWNJ010000107">
    <property type="protein sequence ID" value="KAK6992755.1"/>
    <property type="molecule type" value="Genomic_DNA"/>
</dbReference>
<name>A0AAV9ZVC0_9AGAR</name>
<evidence type="ECO:0000256" key="1">
    <source>
        <dbReference type="SAM" id="MobiDB-lite"/>
    </source>
</evidence>
<evidence type="ECO:0000313" key="2">
    <source>
        <dbReference type="EMBL" id="KAK6992755.1"/>
    </source>
</evidence>
<gene>
    <name evidence="2" type="ORF">R3P38DRAFT_3081742</name>
</gene>
<keyword evidence="3" id="KW-1185">Reference proteome</keyword>
<reference evidence="2 3" key="1">
    <citation type="journal article" date="2024" name="J Genomics">
        <title>Draft genome sequencing and assembly of Favolaschia claudopus CIRM-BRFM 2984 isolated from oak limbs.</title>
        <authorList>
            <person name="Navarro D."/>
            <person name="Drula E."/>
            <person name="Chaduli D."/>
            <person name="Cazenave R."/>
            <person name="Ahrendt S."/>
            <person name="Wang J."/>
            <person name="Lipzen A."/>
            <person name="Daum C."/>
            <person name="Barry K."/>
            <person name="Grigoriev I.V."/>
            <person name="Favel A."/>
            <person name="Rosso M.N."/>
            <person name="Martin F."/>
        </authorList>
    </citation>
    <scope>NUCLEOTIDE SEQUENCE [LARGE SCALE GENOMIC DNA]</scope>
    <source>
        <strain evidence="2 3">CIRM-BRFM 2984</strain>
    </source>
</reference>
<sequence>MLLFVVHNLSMSRIQLPRSSSERAKYAYKQLISLEMKPNLTAKCPHKITRYMNVCLGERDPDCAMDISVQVDCKKCGRAPEIVNNPTAAQRQRFLAGLAMYDKAKKEMCATLKRKRGPSSESESEDAPTASKAKSKAISKGKSREVGDNDAPTTRQKKPVRRHKPKRTTEDSSEDESEDLPTGSKGKEKAPVRKHVKASTSVNVADEDVMPPKKRKLNPPDPAPEDSFTDQEEDEEEEIPLIDLDLYLFTVAHETAVHETIHVRDIERVMLSECRSFVYSLCNSTNGDPTISYERYSPVQKKFTDACLREVRNFSQSGTTVIYRRRGLTDDECPRLAELIYDVDWMASHRGGLTTSSPIRADTTAPPKRVVSGAGCTTYRNAKAGPSRL</sequence>
<evidence type="ECO:0000313" key="3">
    <source>
        <dbReference type="Proteomes" id="UP001362999"/>
    </source>
</evidence>
<protein>
    <submittedName>
        <fullName evidence="2">Uncharacterized protein</fullName>
    </submittedName>
</protein>
<dbReference type="Proteomes" id="UP001362999">
    <property type="component" value="Unassembled WGS sequence"/>
</dbReference>
<accession>A0AAV9ZVC0</accession>
<feature type="compositionally biased region" description="Acidic residues" evidence="1">
    <location>
        <begin position="223"/>
        <end position="236"/>
    </location>
</feature>
<dbReference type="AlphaFoldDB" id="A0AAV9ZVC0"/>
<organism evidence="2 3">
    <name type="scientific">Favolaschia claudopus</name>
    <dbReference type="NCBI Taxonomy" id="2862362"/>
    <lineage>
        <taxon>Eukaryota</taxon>
        <taxon>Fungi</taxon>
        <taxon>Dikarya</taxon>
        <taxon>Basidiomycota</taxon>
        <taxon>Agaricomycotina</taxon>
        <taxon>Agaricomycetes</taxon>
        <taxon>Agaricomycetidae</taxon>
        <taxon>Agaricales</taxon>
        <taxon>Marasmiineae</taxon>
        <taxon>Mycenaceae</taxon>
        <taxon>Favolaschia</taxon>
    </lineage>
</organism>
<comment type="caution">
    <text evidence="2">The sequence shown here is derived from an EMBL/GenBank/DDBJ whole genome shotgun (WGS) entry which is preliminary data.</text>
</comment>
<feature type="region of interest" description="Disordered" evidence="1">
    <location>
        <begin position="111"/>
        <end position="236"/>
    </location>
</feature>